<feature type="compositionally biased region" description="Polar residues" evidence="1">
    <location>
        <begin position="177"/>
        <end position="186"/>
    </location>
</feature>
<evidence type="ECO:0008006" key="4">
    <source>
        <dbReference type="Google" id="ProtNLM"/>
    </source>
</evidence>
<dbReference type="PANTHER" id="PTHR42103">
    <property type="entry name" value="ALPHA/BETA-HYDROLASES SUPERFAMILY PROTEIN"/>
    <property type="match status" value="1"/>
</dbReference>
<feature type="region of interest" description="Disordered" evidence="1">
    <location>
        <begin position="177"/>
        <end position="208"/>
    </location>
</feature>
<proteinExistence type="predicted"/>
<evidence type="ECO:0000313" key="3">
    <source>
        <dbReference type="Proteomes" id="UP001408356"/>
    </source>
</evidence>
<sequence length="408" mass="44889">MLPKPSLCFTIPSIHDHTKLECRVFHPASLNSPSAAAPPWGRHVAVVAHPYAPLGGCYDDPIVDLVAGTLLQLGFMVATFNFRGASGARTSWTSKPEQADYMSVVGFMAYYAHYIDFPHRTSAESSSSPTMLQAGYSYGAMITTKLPPLHDIIALFESPAVHTDAADIRLRAQHLAEQQNRLSSGPASPRRSMGMRVGGDEDVSRKSHDIPASHSLADREDVIRKGVKDLLLRTKRVHKKHRHKPHEQAEEVIHEEECMAKVEDLRHFRSAYLVVSPPVGFMTNLATMSFSGLFNGSAKKGGRNGHGTAHHDGAGDSGLDTAELKFARNPTLAIYGTQDGFLTQRKIREWTSRLKSIDSTLFHYVEIAGAGHFWVEEGTIYQLRDAIGAFGTDLLGTKAHMLRPWDGT</sequence>
<evidence type="ECO:0000256" key="1">
    <source>
        <dbReference type="SAM" id="MobiDB-lite"/>
    </source>
</evidence>
<comment type="caution">
    <text evidence="2">The sequence shown here is derived from an EMBL/GenBank/DDBJ whole genome shotgun (WGS) entry which is preliminary data.</text>
</comment>
<dbReference type="Gene3D" id="3.40.50.1820">
    <property type="entry name" value="alpha/beta hydrolase"/>
    <property type="match status" value="2"/>
</dbReference>
<feature type="compositionally biased region" description="Basic and acidic residues" evidence="1">
    <location>
        <begin position="198"/>
        <end position="208"/>
    </location>
</feature>
<protein>
    <recommendedName>
        <fullName evidence="4">Prolyl oligopeptidase</fullName>
    </recommendedName>
</protein>
<dbReference type="InterPro" id="IPR029058">
    <property type="entry name" value="AB_hydrolase_fold"/>
</dbReference>
<organism evidence="2 3">
    <name type="scientific">Seiridium unicorne</name>
    <dbReference type="NCBI Taxonomy" id="138068"/>
    <lineage>
        <taxon>Eukaryota</taxon>
        <taxon>Fungi</taxon>
        <taxon>Dikarya</taxon>
        <taxon>Ascomycota</taxon>
        <taxon>Pezizomycotina</taxon>
        <taxon>Sordariomycetes</taxon>
        <taxon>Xylariomycetidae</taxon>
        <taxon>Amphisphaeriales</taxon>
        <taxon>Sporocadaceae</taxon>
        <taxon>Seiridium</taxon>
    </lineage>
</organism>
<accession>A0ABR2VED6</accession>
<keyword evidence="3" id="KW-1185">Reference proteome</keyword>
<evidence type="ECO:0000313" key="2">
    <source>
        <dbReference type="EMBL" id="KAK9425285.1"/>
    </source>
</evidence>
<dbReference type="Proteomes" id="UP001408356">
    <property type="component" value="Unassembled WGS sequence"/>
</dbReference>
<gene>
    <name evidence="2" type="ORF">SUNI508_13157</name>
</gene>
<dbReference type="PANTHER" id="PTHR42103:SF2">
    <property type="entry name" value="AB HYDROLASE-1 DOMAIN-CONTAINING PROTEIN"/>
    <property type="match status" value="1"/>
</dbReference>
<dbReference type="EMBL" id="JARVKF010000021">
    <property type="protein sequence ID" value="KAK9425285.1"/>
    <property type="molecule type" value="Genomic_DNA"/>
</dbReference>
<dbReference type="SUPFAM" id="SSF53474">
    <property type="entry name" value="alpha/beta-Hydrolases"/>
    <property type="match status" value="1"/>
</dbReference>
<reference evidence="2 3" key="1">
    <citation type="journal article" date="2024" name="J. Plant Pathol.">
        <title>Sequence and assembly of the genome of Seiridium unicorne, isolate CBS 538.82, causal agent of cypress canker disease.</title>
        <authorList>
            <person name="Scali E."/>
            <person name="Rocca G.D."/>
            <person name="Danti R."/>
            <person name="Garbelotto M."/>
            <person name="Barberini S."/>
            <person name="Baroncelli R."/>
            <person name="Emiliani G."/>
        </authorList>
    </citation>
    <scope>NUCLEOTIDE SEQUENCE [LARGE SCALE GENOMIC DNA]</scope>
    <source>
        <strain evidence="2 3">BM-138-508</strain>
    </source>
</reference>
<name>A0ABR2VED6_9PEZI</name>